<evidence type="ECO:0000313" key="2">
    <source>
        <dbReference type="Proteomes" id="UP000504606"/>
    </source>
</evidence>
<keyword evidence="2" id="KW-1185">Reference proteome</keyword>
<feature type="compositionally biased region" description="Gly residues" evidence="1">
    <location>
        <begin position="1"/>
        <end position="18"/>
    </location>
</feature>
<reference evidence="3" key="1">
    <citation type="submission" date="2025-08" db="UniProtKB">
        <authorList>
            <consortium name="RefSeq"/>
        </authorList>
    </citation>
    <scope>IDENTIFICATION</scope>
    <source>
        <tissue evidence="3">Whole organism</tissue>
    </source>
</reference>
<sequence>MAGGGPCSAGRSSGGSGSSGRSRNELWSLLTEYFTPRRDCGVSLPSGPCGLIHVKNKRAQLIVDRREYLHNSICSDEDCETTTEKVFYKNPEKRVPLFEGGKLGGRPDAALADKIRKSFIQLVNEFADTVKPGKEENTENQPVLYESCCAGHCDELIYLLEFGKIEALDRYPKEEYWKVMSCYHGGQAVGHHMSFFMYHIVQFFIGTKLLLYNNVENPPKLDWMYESACDGQTFLPYQRKNLHLWMKDLDATTQMCKATFRCIYLYIYLKRKFEPEFNMENDWSLQLGYDDRISLRCFRYK</sequence>
<name>A0A6J1RTJ9_FRAOC</name>
<dbReference type="Proteomes" id="UP000504606">
    <property type="component" value="Unplaced"/>
</dbReference>
<protein>
    <submittedName>
        <fullName evidence="3">Uncharacterized protein LOC113202360</fullName>
    </submittedName>
</protein>
<accession>A0A6J1RTJ9</accession>
<gene>
    <name evidence="3" type="primary">LOC113202360</name>
</gene>
<organism evidence="2 3">
    <name type="scientific">Frankliniella occidentalis</name>
    <name type="common">Western flower thrips</name>
    <name type="synonym">Euthrips occidentalis</name>
    <dbReference type="NCBI Taxonomy" id="133901"/>
    <lineage>
        <taxon>Eukaryota</taxon>
        <taxon>Metazoa</taxon>
        <taxon>Ecdysozoa</taxon>
        <taxon>Arthropoda</taxon>
        <taxon>Hexapoda</taxon>
        <taxon>Insecta</taxon>
        <taxon>Pterygota</taxon>
        <taxon>Neoptera</taxon>
        <taxon>Paraneoptera</taxon>
        <taxon>Thysanoptera</taxon>
        <taxon>Terebrantia</taxon>
        <taxon>Thripoidea</taxon>
        <taxon>Thripidae</taxon>
        <taxon>Frankliniella</taxon>
    </lineage>
</organism>
<evidence type="ECO:0000313" key="3">
    <source>
        <dbReference type="RefSeq" id="XP_026272334.2"/>
    </source>
</evidence>
<feature type="region of interest" description="Disordered" evidence="1">
    <location>
        <begin position="1"/>
        <end position="22"/>
    </location>
</feature>
<dbReference type="GeneID" id="113202360"/>
<dbReference type="RefSeq" id="XP_026272334.2">
    <property type="nucleotide sequence ID" value="XM_026416549.2"/>
</dbReference>
<proteinExistence type="predicted"/>
<dbReference type="OrthoDB" id="8201067at2759"/>
<dbReference type="AlphaFoldDB" id="A0A6J1RTJ9"/>
<evidence type="ECO:0000256" key="1">
    <source>
        <dbReference type="SAM" id="MobiDB-lite"/>
    </source>
</evidence>
<dbReference type="KEGG" id="foc:113202360"/>